<dbReference type="EMBL" id="MJIL01000095">
    <property type="protein sequence ID" value="OLQ71295.1"/>
    <property type="molecule type" value="Genomic_DNA"/>
</dbReference>
<protein>
    <submittedName>
        <fullName evidence="2">Alpha/beta hydrolase</fullName>
    </submittedName>
</protein>
<evidence type="ECO:0000313" key="2">
    <source>
        <dbReference type="EMBL" id="OLQ71295.1"/>
    </source>
</evidence>
<dbReference type="InterPro" id="IPR029058">
    <property type="entry name" value="AB_hydrolase_fold"/>
</dbReference>
<proteinExistence type="predicted"/>
<dbReference type="RefSeq" id="WP_075767577.1">
    <property type="nucleotide sequence ID" value="NZ_MJIL01000095.1"/>
</dbReference>
<keyword evidence="3" id="KW-1185">Reference proteome</keyword>
<name>A0A1Q9GAF7_9GAMM</name>
<dbReference type="InterPro" id="IPR000073">
    <property type="entry name" value="AB_hydrolase_1"/>
</dbReference>
<feature type="domain" description="AB hydrolase-1" evidence="1">
    <location>
        <begin position="67"/>
        <end position="292"/>
    </location>
</feature>
<dbReference type="InterPro" id="IPR052370">
    <property type="entry name" value="Meta-cleavage_hydrolase"/>
</dbReference>
<dbReference type="PRINTS" id="PR00111">
    <property type="entry name" value="ABHYDROLASE"/>
</dbReference>
<accession>A0A1Q9GAF7</accession>
<dbReference type="PANTHER" id="PTHR43139">
    <property type="entry name" value="SI:DKEY-122A22.2"/>
    <property type="match status" value="1"/>
</dbReference>
<dbReference type="AlphaFoldDB" id="A0A1Q9GAF7"/>
<dbReference type="SUPFAM" id="SSF53474">
    <property type="entry name" value="alpha/beta-Hydrolases"/>
    <property type="match status" value="1"/>
</dbReference>
<comment type="caution">
    <text evidence="2">The sequence shown here is derived from an EMBL/GenBank/DDBJ whole genome shotgun (WGS) entry which is preliminary data.</text>
</comment>
<organism evidence="2 3">
    <name type="scientific">Photobacterium proteolyticum</name>
    <dbReference type="NCBI Taxonomy" id="1903952"/>
    <lineage>
        <taxon>Bacteria</taxon>
        <taxon>Pseudomonadati</taxon>
        <taxon>Pseudomonadota</taxon>
        <taxon>Gammaproteobacteria</taxon>
        <taxon>Vibrionales</taxon>
        <taxon>Vibrionaceae</taxon>
        <taxon>Photobacterium</taxon>
    </lineage>
</organism>
<dbReference type="PRINTS" id="PR00412">
    <property type="entry name" value="EPOXHYDRLASE"/>
</dbReference>
<dbReference type="Gene3D" id="3.40.50.1820">
    <property type="entry name" value="alpha/beta hydrolase"/>
    <property type="match status" value="1"/>
</dbReference>
<dbReference type="PANTHER" id="PTHR43139:SF52">
    <property type="entry name" value="SI:DKEY-122A22.2"/>
    <property type="match status" value="1"/>
</dbReference>
<dbReference type="STRING" id="1903952.BIT28_03820"/>
<dbReference type="Pfam" id="PF00561">
    <property type="entry name" value="Abhydrolase_1"/>
    <property type="match status" value="1"/>
</dbReference>
<dbReference type="GO" id="GO:0016787">
    <property type="term" value="F:hydrolase activity"/>
    <property type="evidence" value="ECO:0007669"/>
    <property type="project" value="UniProtKB-KW"/>
</dbReference>
<dbReference type="Proteomes" id="UP000186905">
    <property type="component" value="Unassembled WGS sequence"/>
</dbReference>
<dbReference type="OrthoDB" id="9780765at2"/>
<keyword evidence="2" id="KW-0378">Hydrolase</keyword>
<dbReference type="InterPro" id="IPR000639">
    <property type="entry name" value="Epox_hydrolase-like"/>
</dbReference>
<reference evidence="2 3" key="1">
    <citation type="submission" date="2016-09" db="EMBL/GenBank/DDBJ databases">
        <title>Photobacterium proteolyticum sp. nov. a protease producing bacterium isolated from ocean sediments of Laizhou Bay.</title>
        <authorList>
            <person name="Li Y."/>
        </authorList>
    </citation>
    <scope>NUCLEOTIDE SEQUENCE [LARGE SCALE GENOMIC DNA]</scope>
    <source>
        <strain evidence="2 3">13-12</strain>
    </source>
</reference>
<evidence type="ECO:0000259" key="1">
    <source>
        <dbReference type="Pfam" id="PF00561"/>
    </source>
</evidence>
<sequence>MTKFTSSTVLRQLVALCFLLFTLTGCEIVGWKAEQDKLALQEAGYTEHFLTLADGGKMKYWVGGTGKPLLLLHGFGGTAISTWKKEMLELNKDYMVIAPDLAWFGDSHSNGTPNLTTQTDAVWQIIDSLNIEKINVAGISYGGFVTYNMMLSPQRIDKSVIIASPGPLFNDDDLSQLCMRANVEKPEDLFVPQNSNEVRRLFDYVFVDKKRMPDFVADQIYLSYFAPWRSEKKQLIQSLVSDRERISKYPANKLPQSMLIWGDSDQIFPLDSGIKLSEYMNSSLVVIPNTGHGVTNEQPKLVTKLLKSFLS</sequence>
<gene>
    <name evidence="2" type="ORF">BIT28_03820</name>
</gene>
<dbReference type="PROSITE" id="PS51257">
    <property type="entry name" value="PROKAR_LIPOPROTEIN"/>
    <property type="match status" value="1"/>
</dbReference>
<evidence type="ECO:0000313" key="3">
    <source>
        <dbReference type="Proteomes" id="UP000186905"/>
    </source>
</evidence>